<dbReference type="AlphaFoldDB" id="A0A0E9V1R5"/>
<protein>
    <submittedName>
        <fullName evidence="1">Uncharacterized protein</fullName>
    </submittedName>
</protein>
<organism evidence="1">
    <name type="scientific">Anguilla anguilla</name>
    <name type="common">European freshwater eel</name>
    <name type="synonym">Muraena anguilla</name>
    <dbReference type="NCBI Taxonomy" id="7936"/>
    <lineage>
        <taxon>Eukaryota</taxon>
        <taxon>Metazoa</taxon>
        <taxon>Chordata</taxon>
        <taxon>Craniata</taxon>
        <taxon>Vertebrata</taxon>
        <taxon>Euteleostomi</taxon>
        <taxon>Actinopterygii</taxon>
        <taxon>Neopterygii</taxon>
        <taxon>Teleostei</taxon>
        <taxon>Anguilliformes</taxon>
        <taxon>Anguillidae</taxon>
        <taxon>Anguilla</taxon>
    </lineage>
</organism>
<dbReference type="EMBL" id="GBXM01037212">
    <property type="protein sequence ID" value="JAH71365.1"/>
    <property type="molecule type" value="Transcribed_RNA"/>
</dbReference>
<name>A0A0E9V1R5_ANGAN</name>
<accession>A0A0E9V1R5</accession>
<evidence type="ECO:0000313" key="1">
    <source>
        <dbReference type="EMBL" id="JAH71365.1"/>
    </source>
</evidence>
<reference evidence="1" key="1">
    <citation type="submission" date="2014-11" db="EMBL/GenBank/DDBJ databases">
        <authorList>
            <person name="Amaro Gonzalez C."/>
        </authorList>
    </citation>
    <scope>NUCLEOTIDE SEQUENCE</scope>
</reference>
<proteinExistence type="predicted"/>
<reference evidence="1" key="2">
    <citation type="journal article" date="2015" name="Fish Shellfish Immunol.">
        <title>Early steps in the European eel (Anguilla anguilla)-Vibrio vulnificus interaction in the gills: Role of the RtxA13 toxin.</title>
        <authorList>
            <person name="Callol A."/>
            <person name="Pajuelo D."/>
            <person name="Ebbesson L."/>
            <person name="Teles M."/>
            <person name="MacKenzie S."/>
            <person name="Amaro C."/>
        </authorList>
    </citation>
    <scope>NUCLEOTIDE SEQUENCE</scope>
</reference>
<sequence length="43" mass="5321">MVTLNTPWYKFSDKIEKLKRLKSRSKHFRRVIFLQSADEYSSW</sequence>